<comment type="caution">
    <text evidence="2">The sequence shown here is derived from an EMBL/GenBank/DDBJ whole genome shotgun (WGS) entry which is preliminary data.</text>
</comment>
<dbReference type="Gene3D" id="2.60.34.30">
    <property type="entry name" value="Competence, DNA-entry nuclease inhibitor, ComJ"/>
    <property type="match status" value="1"/>
</dbReference>
<evidence type="ECO:0000313" key="3">
    <source>
        <dbReference type="Proteomes" id="UP000298860"/>
    </source>
</evidence>
<sequence>MRIRIPLAQRLHHTPDGTRMHLSRPRPPFDREVPPMSLERTTRELSVFADYNVFFLLAADAAPPGPKTGWVDEVITHMIAARPGVVCIGTARRMDVPVTIGIQDRPPTEDFERWDQVTEASITTRGGLRIVGGSDTPAGAPELAVPAGRYRVRVHTGGFDTLSPDGLDGEDRYHLVLWPAVHEPPRVIKRYPGTLPGG</sequence>
<organism evidence="2 3">
    <name type="scientific">Gandjariella thermophila</name>
    <dbReference type="NCBI Taxonomy" id="1931992"/>
    <lineage>
        <taxon>Bacteria</taxon>
        <taxon>Bacillati</taxon>
        <taxon>Actinomycetota</taxon>
        <taxon>Actinomycetes</taxon>
        <taxon>Pseudonocardiales</taxon>
        <taxon>Pseudonocardiaceae</taxon>
        <taxon>Gandjariella</taxon>
    </lineage>
</organism>
<dbReference type="AlphaFoldDB" id="A0A4D4JAX0"/>
<dbReference type="InterPro" id="IPR038691">
    <property type="entry name" value="ComJ_sf"/>
</dbReference>
<keyword evidence="3" id="KW-1185">Reference proteome</keyword>
<evidence type="ECO:0000313" key="2">
    <source>
        <dbReference type="EMBL" id="GDY31107.1"/>
    </source>
</evidence>
<gene>
    <name evidence="2" type="ORF">GTS_27400</name>
</gene>
<proteinExistence type="predicted"/>
<evidence type="ECO:0000256" key="1">
    <source>
        <dbReference type="SAM" id="MobiDB-lite"/>
    </source>
</evidence>
<dbReference type="Proteomes" id="UP000298860">
    <property type="component" value="Unassembled WGS sequence"/>
</dbReference>
<protein>
    <submittedName>
        <fullName evidence="2">Uncharacterized protein</fullName>
    </submittedName>
</protein>
<dbReference type="EMBL" id="BJFL01000011">
    <property type="protein sequence ID" value="GDY31107.1"/>
    <property type="molecule type" value="Genomic_DNA"/>
</dbReference>
<accession>A0A4D4JAX0</accession>
<name>A0A4D4JAX0_9PSEU</name>
<feature type="region of interest" description="Disordered" evidence="1">
    <location>
        <begin position="14"/>
        <end position="34"/>
    </location>
</feature>
<reference evidence="3" key="1">
    <citation type="submission" date="2019-04" db="EMBL/GenBank/DDBJ databases">
        <title>Draft genome sequence of Pseudonocardiaceae bacterium SL3-2-4.</title>
        <authorList>
            <person name="Ningsih F."/>
            <person name="Yokota A."/>
            <person name="Sakai Y."/>
            <person name="Nanatani K."/>
            <person name="Yabe S."/>
            <person name="Oetari A."/>
            <person name="Sjamsuridzal W."/>
        </authorList>
    </citation>
    <scope>NUCLEOTIDE SEQUENCE [LARGE SCALE GENOMIC DNA]</scope>
    <source>
        <strain evidence="3">SL3-2-4</strain>
    </source>
</reference>